<reference evidence="1 2" key="2">
    <citation type="submission" date="2018-10" db="EMBL/GenBank/DDBJ databases">
        <authorList>
            <consortium name="Pathogen Informatics"/>
        </authorList>
    </citation>
    <scope>NUCLEOTIDE SEQUENCE [LARGE SCALE GENOMIC DNA]</scope>
</reference>
<reference evidence="3" key="1">
    <citation type="submission" date="2017-02" db="UniProtKB">
        <authorList>
            <consortium name="WormBaseParasite"/>
        </authorList>
    </citation>
    <scope>IDENTIFICATION</scope>
</reference>
<evidence type="ECO:0000313" key="1">
    <source>
        <dbReference type="EMBL" id="VDD90594.1"/>
    </source>
</evidence>
<dbReference type="EMBL" id="UXUI01008135">
    <property type="protein sequence ID" value="VDD90594.1"/>
    <property type="molecule type" value="Genomic_DNA"/>
</dbReference>
<organism evidence="3">
    <name type="scientific">Enterobius vermicularis</name>
    <name type="common">Human pinworm</name>
    <dbReference type="NCBI Taxonomy" id="51028"/>
    <lineage>
        <taxon>Eukaryota</taxon>
        <taxon>Metazoa</taxon>
        <taxon>Ecdysozoa</taxon>
        <taxon>Nematoda</taxon>
        <taxon>Chromadorea</taxon>
        <taxon>Rhabditida</taxon>
        <taxon>Spirurina</taxon>
        <taxon>Oxyuridomorpha</taxon>
        <taxon>Oxyuroidea</taxon>
        <taxon>Oxyuridae</taxon>
        <taxon>Enterobius</taxon>
    </lineage>
</organism>
<keyword evidence="2" id="KW-1185">Reference proteome</keyword>
<evidence type="ECO:0000313" key="2">
    <source>
        <dbReference type="Proteomes" id="UP000274131"/>
    </source>
</evidence>
<dbReference type="Proteomes" id="UP000274131">
    <property type="component" value="Unassembled WGS sequence"/>
</dbReference>
<proteinExistence type="predicted"/>
<name>A0A0N4V660_ENTVE</name>
<evidence type="ECO:0000313" key="3">
    <source>
        <dbReference type="WBParaSite" id="EVEC_0000573401-mRNA-1"/>
    </source>
</evidence>
<protein>
    <submittedName>
        <fullName evidence="3">L51_S25_CI-B8 domain-containing protein</fullName>
    </submittedName>
</protein>
<gene>
    <name evidence="1" type="ORF">EVEC_LOCUS5345</name>
</gene>
<sequence>MTDLAPAELRIYRFLFPEIQKQNDFISYLNNYLLLKRFKVAYRFKSYDEGVVPDCGQKIARLTLETPTSSQAIKLAKKLNESPVMKVELRDGTSQNFFVNKLFPRF</sequence>
<accession>A0A0N4V660</accession>
<dbReference type="AlphaFoldDB" id="A0A0N4V660"/>
<dbReference type="WBParaSite" id="EVEC_0000573401-mRNA-1">
    <property type="protein sequence ID" value="EVEC_0000573401-mRNA-1"/>
    <property type="gene ID" value="EVEC_0000573401"/>
</dbReference>